<evidence type="ECO:0000259" key="9">
    <source>
        <dbReference type="PROSITE" id="PS51012"/>
    </source>
</evidence>
<organism evidence="10 11">
    <name type="scientific">Geomicrobium sediminis</name>
    <dbReference type="NCBI Taxonomy" id="1347788"/>
    <lineage>
        <taxon>Bacteria</taxon>
        <taxon>Bacillati</taxon>
        <taxon>Bacillota</taxon>
        <taxon>Bacilli</taxon>
        <taxon>Bacillales</taxon>
        <taxon>Geomicrobium</taxon>
    </lineage>
</organism>
<evidence type="ECO:0000256" key="6">
    <source>
        <dbReference type="ARBA" id="ARBA00022989"/>
    </source>
</evidence>
<evidence type="ECO:0000256" key="7">
    <source>
        <dbReference type="ARBA" id="ARBA00023136"/>
    </source>
</evidence>
<reference evidence="10 11" key="1">
    <citation type="submission" date="2021-01" db="EMBL/GenBank/DDBJ databases">
        <title>Genomic Encyclopedia of Type Strains, Phase IV (KMG-IV): sequencing the most valuable type-strain genomes for metagenomic binning, comparative biology and taxonomic classification.</title>
        <authorList>
            <person name="Goeker M."/>
        </authorList>
    </citation>
    <scope>NUCLEOTIDE SEQUENCE [LARGE SCALE GENOMIC DNA]</scope>
    <source>
        <strain evidence="10 11">DSM 25540</strain>
    </source>
</reference>
<feature type="transmembrane region" description="Helical" evidence="8">
    <location>
        <begin position="249"/>
        <end position="271"/>
    </location>
</feature>
<keyword evidence="4" id="KW-1003">Cell membrane</keyword>
<keyword evidence="7 8" id="KW-0472">Membrane</keyword>
<name>A0ABS2PH29_9BACL</name>
<dbReference type="InterPro" id="IPR051449">
    <property type="entry name" value="ABC-2_transporter_component"/>
</dbReference>
<evidence type="ECO:0000256" key="2">
    <source>
        <dbReference type="ARBA" id="ARBA00007783"/>
    </source>
</evidence>
<accession>A0ABS2PH29</accession>
<dbReference type="EMBL" id="JAFBEC010000014">
    <property type="protein sequence ID" value="MBM7634572.1"/>
    <property type="molecule type" value="Genomic_DNA"/>
</dbReference>
<comment type="subcellular location">
    <subcellularLocation>
        <location evidence="1">Cell membrane</location>
        <topology evidence="1">Multi-pass membrane protein</topology>
    </subcellularLocation>
</comment>
<evidence type="ECO:0000256" key="4">
    <source>
        <dbReference type="ARBA" id="ARBA00022475"/>
    </source>
</evidence>
<keyword evidence="5 8" id="KW-0812">Transmembrane</keyword>
<feature type="domain" description="ABC transmembrane type-2" evidence="9">
    <location>
        <begin position="136"/>
        <end position="363"/>
    </location>
</feature>
<dbReference type="RefSeq" id="WP_204699393.1">
    <property type="nucleotide sequence ID" value="NZ_JAFBEC010000014.1"/>
</dbReference>
<evidence type="ECO:0000256" key="1">
    <source>
        <dbReference type="ARBA" id="ARBA00004651"/>
    </source>
</evidence>
<sequence length="368" mass="40892">MNAHFSLELKKMLRDKGLVFWTLLLPIFFIVIFASIFGNQSNTTSLSLHVVVTDSTMLTDPFIEQLQHIDTIDFEQIDSTHSTNELLESGDISTLLEINGEQLTLHYDGTQEDTAGALYGIIDNVSQQLHLQASQQNVSNAVGEDVFAEEWFTAPFQLEAVTIEDQSVDAITHIVPGYAVMFTFFICISMVSSLLKDLRQGMISRLATSPKHPLHYLLGKWFAFIVVVMLQIVILLGFGWLVYDVQIGHLMAIFTLSLFLSMTATAIGLLISMAVRSENSGIAITQVLALGGAIVSGLWMPIEFMPNFVQQASVFFPQYWAHQAYLEVMASSGTLVNILPSLVILLVFTIICLAIALFLYPRFLRDAA</sequence>
<keyword evidence="6 8" id="KW-1133">Transmembrane helix</keyword>
<dbReference type="PANTHER" id="PTHR30294">
    <property type="entry name" value="MEMBRANE COMPONENT OF ABC TRANSPORTER YHHJ-RELATED"/>
    <property type="match status" value="1"/>
</dbReference>
<evidence type="ECO:0000256" key="5">
    <source>
        <dbReference type="ARBA" id="ARBA00022692"/>
    </source>
</evidence>
<evidence type="ECO:0000313" key="10">
    <source>
        <dbReference type="EMBL" id="MBM7634572.1"/>
    </source>
</evidence>
<comment type="caution">
    <text evidence="10">The sequence shown here is derived from an EMBL/GenBank/DDBJ whole genome shotgun (WGS) entry which is preliminary data.</text>
</comment>
<evidence type="ECO:0000256" key="3">
    <source>
        <dbReference type="ARBA" id="ARBA00022448"/>
    </source>
</evidence>
<comment type="similarity">
    <text evidence="2">Belongs to the ABC-2 integral membrane protein family.</text>
</comment>
<dbReference type="InterPro" id="IPR013525">
    <property type="entry name" value="ABC2_TM"/>
</dbReference>
<evidence type="ECO:0000256" key="8">
    <source>
        <dbReference type="SAM" id="Phobius"/>
    </source>
</evidence>
<dbReference type="Proteomes" id="UP000741863">
    <property type="component" value="Unassembled WGS sequence"/>
</dbReference>
<keyword evidence="11" id="KW-1185">Reference proteome</keyword>
<evidence type="ECO:0000313" key="11">
    <source>
        <dbReference type="Proteomes" id="UP000741863"/>
    </source>
</evidence>
<feature type="transmembrane region" description="Helical" evidence="8">
    <location>
        <begin position="221"/>
        <end position="243"/>
    </location>
</feature>
<feature type="transmembrane region" description="Helical" evidence="8">
    <location>
        <begin position="18"/>
        <end position="38"/>
    </location>
</feature>
<dbReference type="PROSITE" id="PS51012">
    <property type="entry name" value="ABC_TM2"/>
    <property type="match status" value="1"/>
</dbReference>
<proteinExistence type="inferred from homology"/>
<feature type="transmembrane region" description="Helical" evidence="8">
    <location>
        <begin position="175"/>
        <end position="195"/>
    </location>
</feature>
<dbReference type="Pfam" id="PF12698">
    <property type="entry name" value="ABC2_membrane_3"/>
    <property type="match status" value="1"/>
</dbReference>
<gene>
    <name evidence="10" type="ORF">JOD17_003694</name>
</gene>
<protein>
    <submittedName>
        <fullName evidence="10">ABC-2 type transport system permease protein</fullName>
    </submittedName>
</protein>
<dbReference type="InterPro" id="IPR047817">
    <property type="entry name" value="ABC2_TM_bact-type"/>
</dbReference>
<dbReference type="PANTHER" id="PTHR30294:SF38">
    <property type="entry name" value="TRANSPORT PERMEASE PROTEIN"/>
    <property type="match status" value="1"/>
</dbReference>
<keyword evidence="3" id="KW-0813">Transport</keyword>
<feature type="transmembrane region" description="Helical" evidence="8">
    <location>
        <begin position="338"/>
        <end position="360"/>
    </location>
</feature>
<feature type="transmembrane region" description="Helical" evidence="8">
    <location>
        <begin position="283"/>
        <end position="302"/>
    </location>
</feature>